<dbReference type="InterPro" id="IPR001128">
    <property type="entry name" value="Cyt_P450"/>
</dbReference>
<dbReference type="PROSITE" id="PS00086">
    <property type="entry name" value="CYTOCHROME_P450"/>
    <property type="match status" value="2"/>
</dbReference>
<dbReference type="CDD" id="cd11072">
    <property type="entry name" value="CYP71-like"/>
    <property type="match status" value="2"/>
</dbReference>
<dbReference type="InterPro" id="IPR017972">
    <property type="entry name" value="Cyt_P450_CS"/>
</dbReference>
<dbReference type="Gene3D" id="1.10.630.10">
    <property type="entry name" value="Cytochrome P450"/>
    <property type="match status" value="4"/>
</dbReference>
<protein>
    <submittedName>
        <fullName evidence="14">Uncharacterized protein</fullName>
    </submittedName>
</protein>
<keyword evidence="6 11" id="KW-0479">Metal-binding</keyword>
<evidence type="ECO:0000256" key="3">
    <source>
        <dbReference type="ARBA" id="ARBA00010617"/>
    </source>
</evidence>
<dbReference type="GO" id="GO:0016705">
    <property type="term" value="F:oxidoreductase activity, acting on paired donors, with incorporation or reduction of molecular oxygen"/>
    <property type="evidence" value="ECO:0007669"/>
    <property type="project" value="InterPro"/>
</dbReference>
<evidence type="ECO:0000256" key="8">
    <source>
        <dbReference type="ARBA" id="ARBA00023002"/>
    </source>
</evidence>
<accession>A0A0E0QDC6</accession>
<dbReference type="STRING" id="4529.A0A0E0QDC6"/>
<keyword evidence="5 12" id="KW-0812">Transmembrane</keyword>
<reference evidence="15" key="1">
    <citation type="submission" date="2013-06" db="EMBL/GenBank/DDBJ databases">
        <authorList>
            <person name="Zhao Q."/>
        </authorList>
    </citation>
    <scope>NUCLEOTIDE SEQUENCE</scope>
    <source>
        <strain evidence="15">cv. W1943</strain>
    </source>
</reference>
<evidence type="ECO:0000256" key="1">
    <source>
        <dbReference type="ARBA" id="ARBA00001971"/>
    </source>
</evidence>
<proteinExistence type="inferred from homology"/>
<keyword evidence="13" id="KW-0732">Signal</keyword>
<comment type="similarity">
    <text evidence="3">Belongs to the cytochrome P450 family.</text>
</comment>
<dbReference type="PRINTS" id="PR00463">
    <property type="entry name" value="EP450I"/>
</dbReference>
<name>A0A0E0QDC6_ORYRU</name>
<dbReference type="GO" id="GO:0020037">
    <property type="term" value="F:heme binding"/>
    <property type="evidence" value="ECO:0007669"/>
    <property type="project" value="InterPro"/>
</dbReference>
<keyword evidence="7 12" id="KW-1133">Transmembrane helix</keyword>
<feature type="chain" id="PRO_5002371449" evidence="13">
    <location>
        <begin position="26"/>
        <end position="1537"/>
    </location>
</feature>
<feature type="transmembrane region" description="Helical" evidence="12">
    <location>
        <begin position="519"/>
        <end position="539"/>
    </location>
</feature>
<keyword evidence="10" id="KW-0503">Monooxygenase</keyword>
<dbReference type="FunFam" id="1.10.630.10:FF:000126">
    <property type="entry name" value="Predicted protein"/>
    <property type="match status" value="1"/>
</dbReference>
<keyword evidence="8" id="KW-0560">Oxidoreductase</keyword>
<evidence type="ECO:0000256" key="10">
    <source>
        <dbReference type="ARBA" id="ARBA00023033"/>
    </source>
</evidence>
<dbReference type="PRINTS" id="PR00385">
    <property type="entry name" value="P450"/>
</dbReference>
<sequence>MASYYTLLLALLCPLLLLLIKLCRAKTRDDELFDKLPSPPGRLPVIGHLHLIGSLPYVSFRELAIKHGPDLMLLRLGTVPTLVVSSARAAQAILRTNDHVFASRTYSAVTDILFYGSSDVAFSPYGEYWRQVKKIATTHLLTNKKVRSYSRARQQEVRLVMARINEAAVARTTVDLSELLNWFTNDIVCHAVSGKFFREEGQNQMFWELIQANSLLLGGFNLEDYFPNLARVTTVRRLLCAKAHNVNKRWDQLLDKLIDDHATKRSSSVLDLDNEESDFIDVLLSIQHEYGLTRDNVKAILVIMFEGGTDTAYIELEYAMAELIRKPQLMAKLQAEVRSVVPRGQEIVTEEQLGRMPYLKAVIKEMLRLHLAGPLLVPYLSIAECDIEGYTIPSGTRVFVNAWALSRDPSFWENAEEFIPERFLNSIAPDYNGNNFHFLPFGSGRRICPGINFAIATIEIMLANLVYRFDWEIPADQAAKGGIDMTEAFGLTVHRRRSSSLFLGSHKIKYTMTRMSYSLLLPILCPLILLLLFRCYAYATRSGGMLDKLPSPPGRLPLIGHMHLIGFFPHMSLRDLATDLMLLHLGTVPTLVVSSSRMAQGATDVAFSPYGDYWRQIKKIVTTNLLTIKKIRSYSQTRQQEVRLVMAKIVEEAATHMAIDLTELLSCYSNNMKPQMIAKLQAEVRGVVSKGQDIVTEEHLGRMPYLKAVIKETLRLHPAAPLLAPHVSVVDCNVEGYTIPSGTRVIVNAWAIARDPSYWENAEEFMPERFLSNTMADYNGNNFNFLPFRTGRRICPGINFAITTIEIMLASLVYRFDWKLFTSRIDMTETFGATIHLKEKLFLEASTMPTMSCSDLLLAMMCPLILLLIIFRCYAYATRSGGMLSRVPSPPGRLPVIGHMHLISSLPHKSLRDLATKHGPDLMLLHLGAVPTLVVSSARTAQAILRTHDRVFASRPYNTIADILLYGATDVAFSPYGDYWRQIKKIVTMNLLTIKKVHSYGQTRQQEVRLVMAKIVEEAATHMAIDLTELLSCYSNNMVCHAVSGKFFREEGRNQLFKELIEINSSLLGGFNLEDYFPSLARLPVVRRLLCAKAYHVKRRWDQLLDQLIDDHASKRRSSMLDNNDEESDFIDVLLSIQQEYGLTKDNIKANLVVMFEAGTDTSYIELEYAMAELIQKPQLMAKLQAEVRGVVPKGQEIVTEEQLGRMPYLKAVIKETLRLHPAAPLLVPHVSMVDCNVEGYTIPSGTRVIVNAWAIARDPSYWENAEEFMPERFLSNTMAGYNGNNFNFLPFGTGRRICPGMNFAIAAIEVMLASLVYRFNWKLPIDQAANGGIDMTETFGITIHLKEKLLLNSRVAGISRAVDTSLCSGPGRPDRRPTIGFWQIVADGRISIPKLSPHRIDPPTLPISVPDLAGNRLAAPHPAAYRLERRRRRVSAVVSRLAPDALLILNLLRCHALPLAAGASTAPVLPLAAMRRRPPCAGMGRREEGIHWKEKSVRCRIFPAGPSLPPAAPPSSPRRLLLRLLALSRWRSGEMG</sequence>
<dbReference type="Pfam" id="PF00067">
    <property type="entry name" value="p450"/>
    <property type="match status" value="3"/>
</dbReference>
<dbReference type="Gramene" id="ORUFI08G00430.1">
    <property type="protein sequence ID" value="ORUFI08G00430.1"/>
    <property type="gene ID" value="ORUFI08G00430"/>
</dbReference>
<evidence type="ECO:0000256" key="9">
    <source>
        <dbReference type="ARBA" id="ARBA00023004"/>
    </source>
</evidence>
<dbReference type="EnsemblPlants" id="ORUFI08G00430.1">
    <property type="protein sequence ID" value="ORUFI08G00430.1"/>
    <property type="gene ID" value="ORUFI08G00430"/>
</dbReference>
<feature type="signal peptide" evidence="13">
    <location>
        <begin position="1"/>
        <end position="25"/>
    </location>
</feature>
<dbReference type="InterPro" id="IPR002401">
    <property type="entry name" value="Cyt_P450_E_grp-I"/>
</dbReference>
<evidence type="ECO:0000256" key="6">
    <source>
        <dbReference type="ARBA" id="ARBA00022723"/>
    </source>
</evidence>
<feature type="binding site" description="axial binding residue" evidence="11">
    <location>
        <position position="1299"/>
    </location>
    <ligand>
        <name>heme</name>
        <dbReference type="ChEBI" id="CHEBI:30413"/>
    </ligand>
    <ligandPart>
        <name>Fe</name>
        <dbReference type="ChEBI" id="CHEBI:18248"/>
    </ligandPart>
</feature>
<dbReference type="OMA" id="DHFRNVK"/>
<evidence type="ECO:0000256" key="7">
    <source>
        <dbReference type="ARBA" id="ARBA00022989"/>
    </source>
</evidence>
<dbReference type="InterPro" id="IPR036396">
    <property type="entry name" value="Cyt_P450_sf"/>
</dbReference>
<dbReference type="Proteomes" id="UP000008022">
    <property type="component" value="Unassembled WGS sequence"/>
</dbReference>
<evidence type="ECO:0000313" key="14">
    <source>
        <dbReference type="EnsemblPlants" id="ORUFI08G00430.1"/>
    </source>
</evidence>
<organism evidence="14 15">
    <name type="scientific">Oryza rufipogon</name>
    <name type="common">Brownbeard rice</name>
    <name type="synonym">Asian wild rice</name>
    <dbReference type="NCBI Taxonomy" id="4529"/>
    <lineage>
        <taxon>Eukaryota</taxon>
        <taxon>Viridiplantae</taxon>
        <taxon>Streptophyta</taxon>
        <taxon>Embryophyta</taxon>
        <taxon>Tracheophyta</taxon>
        <taxon>Spermatophyta</taxon>
        <taxon>Magnoliopsida</taxon>
        <taxon>Liliopsida</taxon>
        <taxon>Poales</taxon>
        <taxon>Poaceae</taxon>
        <taxon>BOP clade</taxon>
        <taxon>Oryzoideae</taxon>
        <taxon>Oryzeae</taxon>
        <taxon>Oryzinae</taxon>
        <taxon>Oryza</taxon>
    </lineage>
</organism>
<evidence type="ECO:0000256" key="13">
    <source>
        <dbReference type="SAM" id="SignalP"/>
    </source>
</evidence>
<keyword evidence="9 11" id="KW-0408">Iron</keyword>
<dbReference type="PANTHER" id="PTHR47955:SF14">
    <property type="entry name" value="OS01G0543600 PROTEIN"/>
    <property type="match status" value="1"/>
</dbReference>
<dbReference type="GO" id="GO:0005506">
    <property type="term" value="F:iron ion binding"/>
    <property type="evidence" value="ECO:0007669"/>
    <property type="project" value="InterPro"/>
</dbReference>
<evidence type="ECO:0000256" key="5">
    <source>
        <dbReference type="ARBA" id="ARBA00022692"/>
    </source>
</evidence>
<evidence type="ECO:0000313" key="15">
    <source>
        <dbReference type="Proteomes" id="UP000008022"/>
    </source>
</evidence>
<dbReference type="GO" id="GO:0004497">
    <property type="term" value="F:monooxygenase activity"/>
    <property type="evidence" value="ECO:0007669"/>
    <property type="project" value="UniProtKB-KW"/>
</dbReference>
<keyword evidence="15" id="KW-1185">Reference proteome</keyword>
<feature type="transmembrane region" description="Helical" evidence="12">
    <location>
        <begin position="794"/>
        <end position="814"/>
    </location>
</feature>
<keyword evidence="12" id="KW-0472">Membrane</keyword>
<feature type="transmembrane region" description="Helical" evidence="12">
    <location>
        <begin position="856"/>
        <end position="877"/>
    </location>
</feature>
<evidence type="ECO:0000256" key="12">
    <source>
        <dbReference type="SAM" id="Phobius"/>
    </source>
</evidence>
<dbReference type="FunFam" id="1.10.630.10:FF:000055">
    <property type="entry name" value="Cytochrome P450 71A26"/>
    <property type="match status" value="2"/>
</dbReference>
<comment type="cofactor">
    <cofactor evidence="1 11">
        <name>heme</name>
        <dbReference type="ChEBI" id="CHEBI:30413"/>
    </cofactor>
</comment>
<keyword evidence="4 11" id="KW-0349">Heme</keyword>
<comment type="pathway">
    <text evidence="2">Secondary metabolite biosynthesis.</text>
</comment>
<evidence type="ECO:0000256" key="4">
    <source>
        <dbReference type="ARBA" id="ARBA00022617"/>
    </source>
</evidence>
<evidence type="ECO:0000256" key="2">
    <source>
        <dbReference type="ARBA" id="ARBA00005179"/>
    </source>
</evidence>
<dbReference type="PANTHER" id="PTHR47955">
    <property type="entry name" value="CYTOCHROME P450 FAMILY 71 PROTEIN"/>
    <property type="match status" value="1"/>
</dbReference>
<dbReference type="HOGENOM" id="CLU_246978_0_0_1"/>
<dbReference type="eggNOG" id="KOG0156">
    <property type="taxonomic scope" value="Eukaryota"/>
</dbReference>
<evidence type="ECO:0000256" key="11">
    <source>
        <dbReference type="PIRSR" id="PIRSR602401-1"/>
    </source>
</evidence>
<reference evidence="14" key="2">
    <citation type="submission" date="2015-06" db="UniProtKB">
        <authorList>
            <consortium name="EnsemblPlants"/>
        </authorList>
    </citation>
    <scope>IDENTIFICATION</scope>
</reference>
<dbReference type="SUPFAM" id="SSF48264">
    <property type="entry name" value="Cytochrome P450"/>
    <property type="match status" value="3"/>
</dbReference>